<comment type="caution">
    <text evidence="6">The sequence shown here is derived from an EMBL/GenBank/DDBJ whole genome shotgun (WGS) entry which is preliminary data.</text>
</comment>
<comment type="similarity">
    <text evidence="2 4">Belongs to the Nudix hydrolase family.</text>
</comment>
<dbReference type="PROSITE" id="PS51462">
    <property type="entry name" value="NUDIX"/>
    <property type="match status" value="1"/>
</dbReference>
<sequence length="169" mass="18533">MRVAISEYVAGLRTFVGNGLLMLPSACAVVLDEDGRVLLERRADTGTWALPAGAIDPGEQPADAAVREVYEETGVHIAVERLAGVILREVTYPHGDVCQYLTVWFRCRAVGGHAAVNDEESLAVGWFNREELPELDPVDRLRVDVALDDTAPAWFAVPGQDYDWLPSRS</sequence>
<evidence type="ECO:0000256" key="4">
    <source>
        <dbReference type="RuleBase" id="RU003476"/>
    </source>
</evidence>
<dbReference type="InterPro" id="IPR020084">
    <property type="entry name" value="NUDIX_hydrolase_CS"/>
</dbReference>
<dbReference type="PANTHER" id="PTHR43046:SF16">
    <property type="entry name" value="ADP-RIBOSE PYROPHOSPHATASE YJHB-RELATED"/>
    <property type="match status" value="1"/>
</dbReference>
<comment type="cofactor">
    <cofactor evidence="1">
        <name>Mg(2+)</name>
        <dbReference type="ChEBI" id="CHEBI:18420"/>
    </cofactor>
</comment>
<keyword evidence="7" id="KW-1185">Reference proteome</keyword>
<evidence type="ECO:0000256" key="1">
    <source>
        <dbReference type="ARBA" id="ARBA00001946"/>
    </source>
</evidence>
<dbReference type="EMBL" id="BAAALT010000187">
    <property type="protein sequence ID" value="GAA1822149.1"/>
    <property type="molecule type" value="Genomic_DNA"/>
</dbReference>
<evidence type="ECO:0000313" key="6">
    <source>
        <dbReference type="EMBL" id="GAA1822149.1"/>
    </source>
</evidence>
<dbReference type="Gene3D" id="3.90.79.10">
    <property type="entry name" value="Nucleoside Triphosphate Pyrophosphohydrolase"/>
    <property type="match status" value="1"/>
</dbReference>
<accession>A0ABP4YRZ0</accession>
<organism evidence="6 7">
    <name type="scientific">Luedemannella flava</name>
    <dbReference type="NCBI Taxonomy" id="349316"/>
    <lineage>
        <taxon>Bacteria</taxon>
        <taxon>Bacillati</taxon>
        <taxon>Actinomycetota</taxon>
        <taxon>Actinomycetes</taxon>
        <taxon>Micromonosporales</taxon>
        <taxon>Micromonosporaceae</taxon>
        <taxon>Luedemannella</taxon>
    </lineage>
</organism>
<evidence type="ECO:0000313" key="7">
    <source>
        <dbReference type="Proteomes" id="UP001500218"/>
    </source>
</evidence>
<dbReference type="PROSITE" id="PS00893">
    <property type="entry name" value="NUDIX_BOX"/>
    <property type="match status" value="1"/>
</dbReference>
<feature type="domain" description="Nudix hydrolase" evidence="5">
    <location>
        <begin position="20"/>
        <end position="151"/>
    </location>
</feature>
<dbReference type="Pfam" id="PF00293">
    <property type="entry name" value="NUDIX"/>
    <property type="match status" value="1"/>
</dbReference>
<dbReference type="SUPFAM" id="SSF55811">
    <property type="entry name" value="Nudix"/>
    <property type="match status" value="1"/>
</dbReference>
<keyword evidence="3 4" id="KW-0378">Hydrolase</keyword>
<dbReference type="PRINTS" id="PR00502">
    <property type="entry name" value="NUDIXFAMILY"/>
</dbReference>
<evidence type="ECO:0000256" key="2">
    <source>
        <dbReference type="ARBA" id="ARBA00005582"/>
    </source>
</evidence>
<dbReference type="PANTHER" id="PTHR43046">
    <property type="entry name" value="GDP-MANNOSE MANNOSYL HYDROLASE"/>
    <property type="match status" value="1"/>
</dbReference>
<proteinExistence type="inferred from homology"/>
<dbReference type="Proteomes" id="UP001500218">
    <property type="component" value="Unassembled WGS sequence"/>
</dbReference>
<dbReference type="InterPro" id="IPR020476">
    <property type="entry name" value="Nudix_hydrolase"/>
</dbReference>
<dbReference type="CDD" id="cd18879">
    <property type="entry name" value="NUDIX_Hydrolase"/>
    <property type="match status" value="1"/>
</dbReference>
<name>A0ABP4YRZ0_9ACTN</name>
<reference evidence="7" key="1">
    <citation type="journal article" date="2019" name="Int. J. Syst. Evol. Microbiol.">
        <title>The Global Catalogue of Microorganisms (GCM) 10K type strain sequencing project: providing services to taxonomists for standard genome sequencing and annotation.</title>
        <authorList>
            <consortium name="The Broad Institute Genomics Platform"/>
            <consortium name="The Broad Institute Genome Sequencing Center for Infectious Disease"/>
            <person name="Wu L."/>
            <person name="Ma J."/>
        </authorList>
    </citation>
    <scope>NUCLEOTIDE SEQUENCE [LARGE SCALE GENOMIC DNA]</scope>
    <source>
        <strain evidence="7">JCM 13250</strain>
    </source>
</reference>
<gene>
    <name evidence="6" type="ORF">GCM10009682_48040</name>
</gene>
<evidence type="ECO:0000256" key="3">
    <source>
        <dbReference type="ARBA" id="ARBA00022801"/>
    </source>
</evidence>
<protein>
    <submittedName>
        <fullName evidence="6">NUDIX domain-containing protein</fullName>
    </submittedName>
</protein>
<evidence type="ECO:0000259" key="5">
    <source>
        <dbReference type="PROSITE" id="PS51462"/>
    </source>
</evidence>
<dbReference type="InterPro" id="IPR000086">
    <property type="entry name" value="NUDIX_hydrolase_dom"/>
</dbReference>
<dbReference type="InterPro" id="IPR015797">
    <property type="entry name" value="NUDIX_hydrolase-like_dom_sf"/>
</dbReference>